<feature type="region of interest" description="Disordered" evidence="2">
    <location>
        <begin position="55"/>
        <end position="79"/>
    </location>
</feature>
<organism evidence="5 6">
    <name type="scientific">Kangiella marina</name>
    <dbReference type="NCBI Taxonomy" id="1079178"/>
    <lineage>
        <taxon>Bacteria</taxon>
        <taxon>Pseudomonadati</taxon>
        <taxon>Pseudomonadota</taxon>
        <taxon>Gammaproteobacteria</taxon>
        <taxon>Kangiellales</taxon>
        <taxon>Kangiellaceae</taxon>
        <taxon>Kangiella</taxon>
    </lineage>
</organism>
<sequence length="156" mass="17528">MIAKKSLIITTLLALSVSFAALADKPIYKWKDSQGNIKYTQNKPPRGTDFETIYQRQSSNSSDSISQDLESDTPESSNFAEREANIAEQQAKIDQVEQQNEKIREQNCKIAKTNAKSLEQSQNVIAIIDGKETMLAGEDRIKRLNVAKDNIAKYCK</sequence>
<keyword evidence="1" id="KW-0175">Coiled coil</keyword>
<accession>A0ABP8IPX5</accession>
<protein>
    <recommendedName>
        <fullName evidence="4">DUF4124 domain-containing protein</fullName>
    </recommendedName>
</protein>
<evidence type="ECO:0000259" key="4">
    <source>
        <dbReference type="Pfam" id="PF13511"/>
    </source>
</evidence>
<keyword evidence="3" id="KW-0732">Signal</keyword>
<dbReference type="Proteomes" id="UP001501011">
    <property type="component" value="Unassembled WGS sequence"/>
</dbReference>
<evidence type="ECO:0000256" key="2">
    <source>
        <dbReference type="SAM" id="MobiDB-lite"/>
    </source>
</evidence>
<feature type="compositionally biased region" description="Low complexity" evidence="2">
    <location>
        <begin position="55"/>
        <end position="68"/>
    </location>
</feature>
<feature type="coiled-coil region" evidence="1">
    <location>
        <begin position="79"/>
        <end position="116"/>
    </location>
</feature>
<dbReference type="Pfam" id="PF13511">
    <property type="entry name" value="DUF4124"/>
    <property type="match status" value="1"/>
</dbReference>
<evidence type="ECO:0000313" key="6">
    <source>
        <dbReference type="Proteomes" id="UP001501011"/>
    </source>
</evidence>
<evidence type="ECO:0000256" key="3">
    <source>
        <dbReference type="SAM" id="SignalP"/>
    </source>
</evidence>
<name>A0ABP8IPX5_9GAMM</name>
<comment type="caution">
    <text evidence="5">The sequence shown here is derived from an EMBL/GenBank/DDBJ whole genome shotgun (WGS) entry which is preliminary data.</text>
</comment>
<feature type="signal peptide" evidence="3">
    <location>
        <begin position="1"/>
        <end position="23"/>
    </location>
</feature>
<dbReference type="RefSeq" id="WP_345293356.1">
    <property type="nucleotide sequence ID" value="NZ_BAABFV010000002.1"/>
</dbReference>
<dbReference type="EMBL" id="BAABFV010000002">
    <property type="protein sequence ID" value="GAA4365597.1"/>
    <property type="molecule type" value="Genomic_DNA"/>
</dbReference>
<reference evidence="6" key="1">
    <citation type="journal article" date="2019" name="Int. J. Syst. Evol. Microbiol.">
        <title>The Global Catalogue of Microorganisms (GCM) 10K type strain sequencing project: providing services to taxonomists for standard genome sequencing and annotation.</title>
        <authorList>
            <consortium name="The Broad Institute Genomics Platform"/>
            <consortium name="The Broad Institute Genome Sequencing Center for Infectious Disease"/>
            <person name="Wu L."/>
            <person name="Ma J."/>
        </authorList>
    </citation>
    <scope>NUCLEOTIDE SEQUENCE [LARGE SCALE GENOMIC DNA]</scope>
    <source>
        <strain evidence="6">JCM 17728</strain>
    </source>
</reference>
<gene>
    <name evidence="5" type="ORF">GCM10023151_22910</name>
</gene>
<proteinExistence type="predicted"/>
<evidence type="ECO:0000313" key="5">
    <source>
        <dbReference type="EMBL" id="GAA4365597.1"/>
    </source>
</evidence>
<feature type="domain" description="DUF4124" evidence="4">
    <location>
        <begin position="15"/>
        <end position="61"/>
    </location>
</feature>
<keyword evidence="6" id="KW-1185">Reference proteome</keyword>
<feature type="chain" id="PRO_5047162207" description="DUF4124 domain-containing protein" evidence="3">
    <location>
        <begin position="24"/>
        <end position="156"/>
    </location>
</feature>
<dbReference type="InterPro" id="IPR025392">
    <property type="entry name" value="DUF4124"/>
</dbReference>
<evidence type="ECO:0000256" key="1">
    <source>
        <dbReference type="SAM" id="Coils"/>
    </source>
</evidence>